<proteinExistence type="predicted"/>
<protein>
    <submittedName>
        <fullName evidence="1">Uncharacterized protein</fullName>
    </submittedName>
</protein>
<evidence type="ECO:0000313" key="1">
    <source>
        <dbReference type="EMBL" id="THH14258.1"/>
    </source>
</evidence>
<comment type="caution">
    <text evidence="1">The sequence shown here is derived from an EMBL/GenBank/DDBJ whole genome shotgun (WGS) entry which is preliminary data.</text>
</comment>
<reference evidence="1 2" key="1">
    <citation type="submission" date="2019-02" db="EMBL/GenBank/DDBJ databases">
        <title>Genome sequencing of the rare red list fungi Bondarzewia mesenterica.</title>
        <authorList>
            <person name="Buettner E."/>
            <person name="Kellner H."/>
        </authorList>
    </citation>
    <scope>NUCLEOTIDE SEQUENCE [LARGE SCALE GENOMIC DNA]</scope>
    <source>
        <strain evidence="1 2">DSM 108281</strain>
    </source>
</reference>
<dbReference type="AlphaFoldDB" id="A0A4S4LRJ4"/>
<name>A0A4S4LRJ4_9AGAM</name>
<sequence length="271" mass="29296">MALQTRLNPMNASPPHPKVRVSLKLVDMHYHPYWSAPIAAPAPIAPSLLASLTPFFTGTQDRTTPGVVVALSAFNARHLADPYLDLMRAEGVAASLRAVSLTSTVTVSPPHGVLSAASASAIAGNLGSDLGCALYFAAAQAPLRDYIEENRRWPTLWGQVLSFRSCAAPSLSGSYWSSFVRSMLVWVYHIRDLSLRRTLHCILETSGWMGKPEMTFSAAMLTLGLVVTPHLFLPSEALIAGLASPGAGRLVLRARWILPSAVLRSIFIQRL</sequence>
<keyword evidence="2" id="KW-1185">Reference proteome</keyword>
<evidence type="ECO:0000313" key="2">
    <source>
        <dbReference type="Proteomes" id="UP000310158"/>
    </source>
</evidence>
<organism evidence="1 2">
    <name type="scientific">Bondarzewia mesenterica</name>
    <dbReference type="NCBI Taxonomy" id="1095465"/>
    <lineage>
        <taxon>Eukaryota</taxon>
        <taxon>Fungi</taxon>
        <taxon>Dikarya</taxon>
        <taxon>Basidiomycota</taxon>
        <taxon>Agaricomycotina</taxon>
        <taxon>Agaricomycetes</taxon>
        <taxon>Russulales</taxon>
        <taxon>Bondarzewiaceae</taxon>
        <taxon>Bondarzewia</taxon>
    </lineage>
</organism>
<dbReference type="EMBL" id="SGPL01000290">
    <property type="protein sequence ID" value="THH14258.1"/>
    <property type="molecule type" value="Genomic_DNA"/>
</dbReference>
<gene>
    <name evidence="1" type="ORF">EW146_g6055</name>
</gene>
<accession>A0A4S4LRJ4</accession>
<dbReference type="Proteomes" id="UP000310158">
    <property type="component" value="Unassembled WGS sequence"/>
</dbReference>